<keyword evidence="1" id="KW-0547">Nucleotide-binding</keyword>
<organism evidence="4 5">
    <name type="scientific">Candidatus Flavonifractor intestinigallinarum</name>
    <dbReference type="NCBI Taxonomy" id="2838586"/>
    <lineage>
        <taxon>Bacteria</taxon>
        <taxon>Bacillati</taxon>
        <taxon>Bacillota</taxon>
        <taxon>Clostridia</taxon>
        <taxon>Eubacteriales</taxon>
        <taxon>Oscillospiraceae</taxon>
        <taxon>Flavonifractor</taxon>
    </lineage>
</organism>
<dbReference type="GO" id="GO:0005524">
    <property type="term" value="F:ATP binding"/>
    <property type="evidence" value="ECO:0007669"/>
    <property type="project" value="UniProtKB-KW"/>
</dbReference>
<proteinExistence type="predicted"/>
<dbReference type="Pfam" id="PF19568">
    <property type="entry name" value="Spore_III_AA"/>
    <property type="match status" value="1"/>
</dbReference>
<evidence type="ECO:0000256" key="2">
    <source>
        <dbReference type="ARBA" id="ARBA00022840"/>
    </source>
</evidence>
<dbReference type="PANTHER" id="PTHR20953:SF3">
    <property type="entry name" value="P-LOOP CONTAINING NUCLEOSIDE TRIPHOSPHATE HYDROLASES SUPERFAMILY PROTEIN"/>
    <property type="match status" value="1"/>
</dbReference>
<evidence type="ECO:0000256" key="1">
    <source>
        <dbReference type="ARBA" id="ARBA00022741"/>
    </source>
</evidence>
<dbReference type="InterPro" id="IPR027417">
    <property type="entry name" value="P-loop_NTPase"/>
</dbReference>
<evidence type="ECO:0000259" key="3">
    <source>
        <dbReference type="SMART" id="SM00382"/>
    </source>
</evidence>
<gene>
    <name evidence="4" type="ORF">H9712_00660</name>
</gene>
<feature type="domain" description="AAA+ ATPase" evidence="3">
    <location>
        <begin position="147"/>
        <end position="294"/>
    </location>
</feature>
<sequence>MWEQGDVTRYLQAAALLPSHLRRQAEGLDKADQTVAEELRLRAGRPMAVVCPTGERPLPGGEPVRPADLELVVEIATRASAHTAMERMRSGFFTVPGGHRIGICGSTVVKEGAVFNLRQLSSLAIRIARQVPGAAAAVADRLWEGEHFQSTLILSPPGGGKTTLLRDLIRRLSDGEGHPPLRVGVADERGELAAMYNGLPQFDVGRQTDVMDGCPKAEGLMMLLRGMNPQVLAADEITAPQDCAALLLAANCGVRLLCTAHAADLEDLKTRPLYRPLLENRCFQKLAVLTRRSEGRFCQVYDL</sequence>
<dbReference type="InterPro" id="IPR003593">
    <property type="entry name" value="AAA+_ATPase"/>
</dbReference>
<keyword evidence="2" id="KW-0067">ATP-binding</keyword>
<evidence type="ECO:0000313" key="4">
    <source>
        <dbReference type="EMBL" id="HJB79476.1"/>
    </source>
</evidence>
<comment type="caution">
    <text evidence="4">The sequence shown here is derived from an EMBL/GenBank/DDBJ whole genome shotgun (WGS) entry which is preliminary data.</text>
</comment>
<dbReference type="PANTHER" id="PTHR20953">
    <property type="entry name" value="KINASE-RELATED"/>
    <property type="match status" value="1"/>
</dbReference>
<accession>A0A9D2SAF7</accession>
<reference evidence="4" key="2">
    <citation type="submission" date="2021-04" db="EMBL/GenBank/DDBJ databases">
        <authorList>
            <person name="Gilroy R."/>
        </authorList>
    </citation>
    <scope>NUCLEOTIDE SEQUENCE</scope>
    <source>
        <strain evidence="4">CHK192-8294</strain>
    </source>
</reference>
<dbReference type="Gene3D" id="3.40.50.300">
    <property type="entry name" value="P-loop containing nucleotide triphosphate hydrolases"/>
    <property type="match status" value="1"/>
</dbReference>
<protein>
    <submittedName>
        <fullName evidence="4">Stage III sporulation protein AB</fullName>
    </submittedName>
</protein>
<evidence type="ECO:0000313" key="5">
    <source>
        <dbReference type="Proteomes" id="UP000823921"/>
    </source>
</evidence>
<reference evidence="4" key="1">
    <citation type="journal article" date="2021" name="PeerJ">
        <title>Extensive microbial diversity within the chicken gut microbiome revealed by metagenomics and culture.</title>
        <authorList>
            <person name="Gilroy R."/>
            <person name="Ravi A."/>
            <person name="Getino M."/>
            <person name="Pursley I."/>
            <person name="Horton D.L."/>
            <person name="Alikhan N.F."/>
            <person name="Baker D."/>
            <person name="Gharbi K."/>
            <person name="Hall N."/>
            <person name="Watson M."/>
            <person name="Adriaenssens E.M."/>
            <person name="Foster-Nyarko E."/>
            <person name="Jarju S."/>
            <person name="Secka A."/>
            <person name="Antonio M."/>
            <person name="Oren A."/>
            <person name="Chaudhuri R.R."/>
            <person name="La Ragione R."/>
            <person name="Hildebrand F."/>
            <person name="Pallen M.J."/>
        </authorList>
    </citation>
    <scope>NUCLEOTIDE SEQUENCE</scope>
    <source>
        <strain evidence="4">CHK192-8294</strain>
    </source>
</reference>
<name>A0A9D2SAF7_9FIRM</name>
<dbReference type="SMART" id="SM00382">
    <property type="entry name" value="AAA"/>
    <property type="match status" value="1"/>
</dbReference>
<dbReference type="SUPFAM" id="SSF52540">
    <property type="entry name" value="P-loop containing nucleoside triphosphate hydrolases"/>
    <property type="match status" value="1"/>
</dbReference>
<dbReference type="InterPro" id="IPR045735">
    <property type="entry name" value="Spore_III_AA_AAA+_ATPase"/>
</dbReference>
<dbReference type="Proteomes" id="UP000823921">
    <property type="component" value="Unassembled WGS sequence"/>
</dbReference>
<dbReference type="EMBL" id="DWXO01000006">
    <property type="protein sequence ID" value="HJB79476.1"/>
    <property type="molecule type" value="Genomic_DNA"/>
</dbReference>
<dbReference type="AlphaFoldDB" id="A0A9D2SAF7"/>